<dbReference type="AlphaFoldDB" id="A0AAV7TAE3"/>
<feature type="region of interest" description="Disordered" evidence="1">
    <location>
        <begin position="1"/>
        <end position="20"/>
    </location>
</feature>
<accession>A0AAV7TAE3</accession>
<evidence type="ECO:0000313" key="2">
    <source>
        <dbReference type="EMBL" id="KAJ1173398.1"/>
    </source>
</evidence>
<protein>
    <submittedName>
        <fullName evidence="2">Uncharacterized protein</fullName>
    </submittedName>
</protein>
<comment type="caution">
    <text evidence="2">The sequence shown here is derived from an EMBL/GenBank/DDBJ whole genome shotgun (WGS) entry which is preliminary data.</text>
</comment>
<dbReference type="Proteomes" id="UP001066276">
    <property type="component" value="Chromosome 4_1"/>
</dbReference>
<evidence type="ECO:0000256" key="1">
    <source>
        <dbReference type="SAM" id="MobiDB-lite"/>
    </source>
</evidence>
<reference evidence="2" key="1">
    <citation type="journal article" date="2022" name="bioRxiv">
        <title>Sequencing and chromosome-scale assembly of the giantPleurodeles waltlgenome.</title>
        <authorList>
            <person name="Brown T."/>
            <person name="Elewa A."/>
            <person name="Iarovenko S."/>
            <person name="Subramanian E."/>
            <person name="Araus A.J."/>
            <person name="Petzold A."/>
            <person name="Susuki M."/>
            <person name="Suzuki K.-i.T."/>
            <person name="Hayashi T."/>
            <person name="Toyoda A."/>
            <person name="Oliveira C."/>
            <person name="Osipova E."/>
            <person name="Leigh N.D."/>
            <person name="Simon A."/>
            <person name="Yun M.H."/>
        </authorList>
    </citation>
    <scope>NUCLEOTIDE SEQUENCE</scope>
    <source>
        <strain evidence="2">20211129_DDA</strain>
        <tissue evidence="2">Liver</tissue>
    </source>
</reference>
<organism evidence="2 3">
    <name type="scientific">Pleurodeles waltl</name>
    <name type="common">Iberian ribbed newt</name>
    <dbReference type="NCBI Taxonomy" id="8319"/>
    <lineage>
        <taxon>Eukaryota</taxon>
        <taxon>Metazoa</taxon>
        <taxon>Chordata</taxon>
        <taxon>Craniata</taxon>
        <taxon>Vertebrata</taxon>
        <taxon>Euteleostomi</taxon>
        <taxon>Amphibia</taxon>
        <taxon>Batrachia</taxon>
        <taxon>Caudata</taxon>
        <taxon>Salamandroidea</taxon>
        <taxon>Salamandridae</taxon>
        <taxon>Pleurodelinae</taxon>
        <taxon>Pleurodeles</taxon>
    </lineage>
</organism>
<feature type="region of interest" description="Disordered" evidence="1">
    <location>
        <begin position="36"/>
        <end position="95"/>
    </location>
</feature>
<gene>
    <name evidence="2" type="ORF">NDU88_005234</name>
</gene>
<evidence type="ECO:0000313" key="3">
    <source>
        <dbReference type="Proteomes" id="UP001066276"/>
    </source>
</evidence>
<keyword evidence="3" id="KW-1185">Reference proteome</keyword>
<proteinExistence type="predicted"/>
<sequence length="107" mass="11152">MPSSVAPSGADRCTPPKQAARAQSFSRCRLNTAHGVSHLSQRPLLTAANARPCSPSRGSPPVLCRAATPQRRRRRPMPISATSPPGPTILAGKAPPVSRVAPCSIPV</sequence>
<name>A0AAV7TAE3_PLEWA</name>
<dbReference type="EMBL" id="JANPWB010000007">
    <property type="protein sequence ID" value="KAJ1173398.1"/>
    <property type="molecule type" value="Genomic_DNA"/>
</dbReference>